<dbReference type="OrthoDB" id="415724at2759"/>
<evidence type="ECO:0000313" key="4">
    <source>
        <dbReference type="Proteomes" id="UP000257109"/>
    </source>
</evidence>
<dbReference type="PANTHER" id="PTHR35046:SF9">
    <property type="entry name" value="RNA-DIRECTED DNA POLYMERASE"/>
    <property type="match status" value="1"/>
</dbReference>
<keyword evidence="1" id="KW-1133">Transmembrane helix</keyword>
<dbReference type="Gene3D" id="3.30.70.270">
    <property type="match status" value="2"/>
</dbReference>
<dbReference type="Pfam" id="PF17919">
    <property type="entry name" value="RT_RNaseH_2"/>
    <property type="match status" value="1"/>
</dbReference>
<feature type="non-terminal residue" evidence="3">
    <location>
        <position position="1"/>
    </location>
</feature>
<sequence length="204" mass="23474">MNKTAFKTKFGLYEWLIMSFSLTNASITFIRFMNHVLRSLMGCVVGSYRVKVDDEKMKAIQSWSTPQSVSDVRSFHGLGSFYRCFVKFFSTLATIFKWNNLKECGIQDRFIHSLILALPNFAKSFELEYDASNVGVGVILLQEGHPIAYFNEKLKGANLNYSTYDKELYALVNALHVWQHYLLPKEFVVHNNVVETLSKSLDFP</sequence>
<evidence type="ECO:0000256" key="1">
    <source>
        <dbReference type="SAM" id="Phobius"/>
    </source>
</evidence>
<dbReference type="SUPFAM" id="SSF56672">
    <property type="entry name" value="DNA/RNA polymerases"/>
    <property type="match status" value="1"/>
</dbReference>
<proteinExistence type="predicted"/>
<dbReference type="InterPro" id="IPR043128">
    <property type="entry name" value="Rev_trsase/Diguanyl_cyclase"/>
</dbReference>
<dbReference type="EMBL" id="QJKJ01007838">
    <property type="protein sequence ID" value="RDX81749.1"/>
    <property type="molecule type" value="Genomic_DNA"/>
</dbReference>
<dbReference type="InterPro" id="IPR041577">
    <property type="entry name" value="RT_RNaseH_2"/>
</dbReference>
<reference evidence="3" key="1">
    <citation type="submission" date="2018-05" db="EMBL/GenBank/DDBJ databases">
        <title>Draft genome of Mucuna pruriens seed.</title>
        <authorList>
            <person name="Nnadi N.E."/>
            <person name="Vos R."/>
            <person name="Hasami M.H."/>
            <person name="Devisetty U.K."/>
            <person name="Aguiy J.C."/>
        </authorList>
    </citation>
    <scope>NUCLEOTIDE SEQUENCE [LARGE SCALE GENOMIC DNA]</scope>
    <source>
        <strain evidence="3">JCA_2017</strain>
    </source>
</reference>
<evidence type="ECO:0000259" key="2">
    <source>
        <dbReference type="Pfam" id="PF17919"/>
    </source>
</evidence>
<organism evidence="3 4">
    <name type="scientific">Mucuna pruriens</name>
    <name type="common">Velvet bean</name>
    <name type="synonym">Dolichos pruriens</name>
    <dbReference type="NCBI Taxonomy" id="157652"/>
    <lineage>
        <taxon>Eukaryota</taxon>
        <taxon>Viridiplantae</taxon>
        <taxon>Streptophyta</taxon>
        <taxon>Embryophyta</taxon>
        <taxon>Tracheophyta</taxon>
        <taxon>Spermatophyta</taxon>
        <taxon>Magnoliopsida</taxon>
        <taxon>eudicotyledons</taxon>
        <taxon>Gunneridae</taxon>
        <taxon>Pentapetalae</taxon>
        <taxon>rosids</taxon>
        <taxon>fabids</taxon>
        <taxon>Fabales</taxon>
        <taxon>Fabaceae</taxon>
        <taxon>Papilionoideae</taxon>
        <taxon>50 kb inversion clade</taxon>
        <taxon>NPAAA clade</taxon>
        <taxon>indigoferoid/millettioid clade</taxon>
        <taxon>Phaseoleae</taxon>
        <taxon>Mucuna</taxon>
    </lineage>
</organism>
<dbReference type="PANTHER" id="PTHR35046">
    <property type="entry name" value="ZINC KNUCKLE (CCHC-TYPE) FAMILY PROTEIN"/>
    <property type="match status" value="1"/>
</dbReference>
<protein>
    <submittedName>
        <fullName evidence="3">Retrovirus-related Pol polyprotein from transposon 17.6</fullName>
    </submittedName>
</protein>
<dbReference type="Proteomes" id="UP000257109">
    <property type="component" value="Unassembled WGS sequence"/>
</dbReference>
<keyword evidence="4" id="KW-1185">Reference proteome</keyword>
<keyword evidence="1" id="KW-0812">Transmembrane</keyword>
<evidence type="ECO:0000313" key="3">
    <source>
        <dbReference type="EMBL" id="RDX81749.1"/>
    </source>
</evidence>
<feature type="transmembrane region" description="Helical" evidence="1">
    <location>
        <begin position="12"/>
        <end position="32"/>
    </location>
</feature>
<name>A0A371FTR4_MUCPR</name>
<feature type="domain" description="Reverse transcriptase/retrotransposon-derived protein RNase H-like" evidence="2">
    <location>
        <begin position="106"/>
        <end position="189"/>
    </location>
</feature>
<dbReference type="InterPro" id="IPR043502">
    <property type="entry name" value="DNA/RNA_pol_sf"/>
</dbReference>
<accession>A0A371FTR4</accession>
<dbReference type="STRING" id="157652.A0A371FTR4"/>
<dbReference type="AlphaFoldDB" id="A0A371FTR4"/>
<keyword evidence="1" id="KW-0472">Membrane</keyword>
<dbReference type="Gene3D" id="3.10.10.10">
    <property type="entry name" value="HIV Type 1 Reverse Transcriptase, subunit A, domain 1"/>
    <property type="match status" value="1"/>
</dbReference>
<comment type="caution">
    <text evidence="3">The sequence shown here is derived from an EMBL/GenBank/DDBJ whole genome shotgun (WGS) entry which is preliminary data.</text>
</comment>
<gene>
    <name evidence="3" type="primary">pol</name>
    <name evidence="3" type="ORF">CR513_37535</name>
</gene>